<dbReference type="AlphaFoldDB" id="A0A5S3V1C1"/>
<evidence type="ECO:0000313" key="2">
    <source>
        <dbReference type="Proteomes" id="UP000305729"/>
    </source>
</evidence>
<protein>
    <recommendedName>
        <fullName evidence="3">DKNYY family protein</fullName>
    </recommendedName>
</protein>
<name>A0A5S3V1C1_9GAMM</name>
<dbReference type="RefSeq" id="WP_138537406.1">
    <property type="nucleotide sequence ID" value="NZ_CP045429.1"/>
</dbReference>
<evidence type="ECO:0008006" key="3">
    <source>
        <dbReference type="Google" id="ProtNLM"/>
    </source>
</evidence>
<dbReference type="Pfam" id="PF13644">
    <property type="entry name" value="DKNYY"/>
    <property type="match status" value="1"/>
</dbReference>
<gene>
    <name evidence="1" type="ORF">CWC22_017545</name>
</gene>
<evidence type="ECO:0000313" key="1">
    <source>
        <dbReference type="EMBL" id="QPB84685.1"/>
    </source>
</evidence>
<dbReference type="InterPro" id="IPR027375">
    <property type="entry name" value="DKNYY"/>
</dbReference>
<reference evidence="1 2" key="1">
    <citation type="submission" date="2019-10" db="EMBL/GenBank/DDBJ databases">
        <title>Pseudoalteromonas rubra S4059.</title>
        <authorList>
            <person name="Paulsen S."/>
            <person name="Wang X."/>
        </authorList>
    </citation>
    <scope>NUCLEOTIDE SEQUENCE [LARGE SCALE GENOMIC DNA]</scope>
    <source>
        <strain evidence="1 2">S4059</strain>
    </source>
</reference>
<accession>A0A5S3V1C1</accession>
<dbReference type="PROSITE" id="PS51257">
    <property type="entry name" value="PROKAR_LIPOPROTEIN"/>
    <property type="match status" value="1"/>
</dbReference>
<dbReference type="Proteomes" id="UP000305729">
    <property type="component" value="Chromosome 1"/>
</dbReference>
<dbReference type="EMBL" id="CP045429">
    <property type="protein sequence ID" value="QPB84685.1"/>
    <property type="molecule type" value="Genomic_DNA"/>
</dbReference>
<organism evidence="1 2">
    <name type="scientific">Pseudoalteromonas rubra</name>
    <dbReference type="NCBI Taxonomy" id="43658"/>
    <lineage>
        <taxon>Bacteria</taxon>
        <taxon>Pseudomonadati</taxon>
        <taxon>Pseudomonadota</taxon>
        <taxon>Gammaproteobacteria</taxon>
        <taxon>Alteromonadales</taxon>
        <taxon>Pseudoalteromonadaceae</taxon>
        <taxon>Pseudoalteromonas</taxon>
    </lineage>
</organism>
<sequence>MTNRLLLLLTALMLVGCNTTAPERGYIVNTKTNQVLYGDRIGPGGQTSVTRSLNNVDPATFEVIDRFGYAKDKHLVFKSGGSIPFADPATFRKLSQYYAADKRYVYFKGEIVRGANPDNVQVIDDKWSYRGYLLSDNKVYLGTDKVFTPCDIDTFKVFDVGGFAKDRECVFFEGERVTGASAKSFRGLYIDYGADHQHVYYQTKRVKGLNVKDFRKLSAEYAKDKKHIYFHEQLTTISPEGFKTFDGAYAKNDQHVFYQGNILQGADPDTFRVYYFGVMAKDKSYCYHKGKRTECEKKDESLSQQERQENGLKRFLEIQNKSLAENAKELPARIQDLKLALNHRYLTPGNVNDIDLSKLPIGFHFRWIDTSLADRSVMYELRSMENDIATFALHSNNLRGALFEKRSRDGKVLSDSEMKLSAAFSYQYTPGKCLYKLGKCEQEITPLVTADVLTNSLLQLSPENPQGKLYLNEQIELVKLQQHAPAGGPYHISYDDGVWTRIDERGDKELFMFDEFGLPVLHFREQDGQPVDLWYRKFEPK</sequence>
<proteinExistence type="predicted"/>